<protein>
    <submittedName>
        <fullName evidence="2">Uncharacterized protein</fullName>
    </submittedName>
</protein>
<gene>
    <name evidence="2" type="ORF">C0068_09855</name>
</gene>
<accession>A0A2S4HG13</accession>
<sequence>MRTLKALMAPLILVSVGLVHAKTDLVSGYTLYSDEYLFSVAKKCLLEHQRANSNTIDKETGLPVPEIDTLGIGIPFVVNTVGVEFSSSKNAIHSVWSMSCSFDRYTSEIRSISSLNPSSSESDNVNYPHYDVPEEYKNEEKGEVLMFGVRLNYAEFVGRIKHESVQ</sequence>
<dbReference type="AlphaFoldDB" id="A0A2S4HG13"/>
<keyword evidence="1" id="KW-0732">Signal</keyword>
<evidence type="ECO:0000256" key="1">
    <source>
        <dbReference type="SAM" id="SignalP"/>
    </source>
</evidence>
<dbReference type="RefSeq" id="WP_103684333.1">
    <property type="nucleotide sequence ID" value="NZ_PQGG01000021.1"/>
</dbReference>
<name>A0A2S4HG13_9GAMM</name>
<feature type="chain" id="PRO_5015701415" evidence="1">
    <location>
        <begin position="22"/>
        <end position="166"/>
    </location>
</feature>
<comment type="caution">
    <text evidence="2">The sequence shown here is derived from an EMBL/GenBank/DDBJ whole genome shotgun (WGS) entry which is preliminary data.</text>
</comment>
<reference evidence="2 3" key="1">
    <citation type="submission" date="2018-01" db="EMBL/GenBank/DDBJ databases">
        <authorList>
            <person name="Yu X.-D."/>
        </authorList>
    </citation>
    <scope>NUCLEOTIDE SEQUENCE [LARGE SCALE GENOMIC DNA]</scope>
    <source>
        <strain evidence="2 3">ZX-21</strain>
    </source>
</reference>
<evidence type="ECO:0000313" key="2">
    <source>
        <dbReference type="EMBL" id="POP52916.1"/>
    </source>
</evidence>
<feature type="signal peptide" evidence="1">
    <location>
        <begin position="1"/>
        <end position="21"/>
    </location>
</feature>
<organism evidence="2 3">
    <name type="scientific">Zhongshania marina</name>
    <dbReference type="NCBI Taxonomy" id="2304603"/>
    <lineage>
        <taxon>Bacteria</taxon>
        <taxon>Pseudomonadati</taxon>
        <taxon>Pseudomonadota</taxon>
        <taxon>Gammaproteobacteria</taxon>
        <taxon>Cellvibrionales</taxon>
        <taxon>Spongiibacteraceae</taxon>
        <taxon>Zhongshania</taxon>
    </lineage>
</organism>
<dbReference type="Proteomes" id="UP000237222">
    <property type="component" value="Unassembled WGS sequence"/>
</dbReference>
<proteinExistence type="predicted"/>
<dbReference type="EMBL" id="PQGG01000021">
    <property type="protein sequence ID" value="POP52916.1"/>
    <property type="molecule type" value="Genomic_DNA"/>
</dbReference>
<evidence type="ECO:0000313" key="3">
    <source>
        <dbReference type="Proteomes" id="UP000237222"/>
    </source>
</evidence>